<evidence type="ECO:0000313" key="2">
    <source>
        <dbReference type="EMBL" id="MDO7881754.1"/>
    </source>
</evidence>
<dbReference type="Proteomes" id="UP001241072">
    <property type="component" value="Unassembled WGS sequence"/>
</dbReference>
<dbReference type="EMBL" id="JAUQUB010000001">
    <property type="protein sequence ID" value="MDO7881754.1"/>
    <property type="molecule type" value="Genomic_DNA"/>
</dbReference>
<keyword evidence="1" id="KW-0472">Membrane</keyword>
<protein>
    <submittedName>
        <fullName evidence="2">Uncharacterized protein</fullName>
    </submittedName>
</protein>
<organism evidence="2 3">
    <name type="scientific">Antiquaquibacter soli</name>
    <dbReference type="NCBI Taxonomy" id="3064523"/>
    <lineage>
        <taxon>Bacteria</taxon>
        <taxon>Bacillati</taxon>
        <taxon>Actinomycetota</taxon>
        <taxon>Actinomycetes</taxon>
        <taxon>Micrococcales</taxon>
        <taxon>Microbacteriaceae</taxon>
        <taxon>Antiquaquibacter</taxon>
    </lineage>
</organism>
<feature type="transmembrane region" description="Helical" evidence="1">
    <location>
        <begin position="21"/>
        <end position="44"/>
    </location>
</feature>
<reference evidence="2 3" key="1">
    <citation type="submission" date="2023-07" db="EMBL/GenBank/DDBJ databases">
        <title>Protaetiibacter sp. nov WY-16 isolated from soil.</title>
        <authorList>
            <person name="Liu B."/>
            <person name="Wan Y."/>
        </authorList>
    </citation>
    <scope>NUCLEOTIDE SEQUENCE [LARGE SCALE GENOMIC DNA]</scope>
    <source>
        <strain evidence="2 3">WY-16</strain>
    </source>
</reference>
<evidence type="ECO:0000313" key="3">
    <source>
        <dbReference type="Proteomes" id="UP001241072"/>
    </source>
</evidence>
<evidence type="ECO:0000256" key="1">
    <source>
        <dbReference type="SAM" id="Phobius"/>
    </source>
</evidence>
<keyword evidence="1" id="KW-1133">Transmembrane helix</keyword>
<keyword evidence="1" id="KW-0812">Transmembrane</keyword>
<keyword evidence="3" id="KW-1185">Reference proteome</keyword>
<dbReference type="RefSeq" id="WP_305002156.1">
    <property type="nucleotide sequence ID" value="NZ_JAUQUB010000001.1"/>
</dbReference>
<gene>
    <name evidence="2" type="ORF">Q5716_05865</name>
</gene>
<accession>A0ABT9BMC9</accession>
<sequence>MTLQKDQDPGWWRRGMTKRAQIIVLSVAIAAIVGAFVIMAVAGIPLF</sequence>
<proteinExistence type="predicted"/>
<comment type="caution">
    <text evidence="2">The sequence shown here is derived from an EMBL/GenBank/DDBJ whole genome shotgun (WGS) entry which is preliminary data.</text>
</comment>
<name>A0ABT9BMC9_9MICO</name>